<dbReference type="Pfam" id="PF08811">
    <property type="entry name" value="DUF1800"/>
    <property type="match status" value="1"/>
</dbReference>
<reference evidence="1" key="1">
    <citation type="submission" date="2022-07" db="EMBL/GenBank/DDBJ databases">
        <authorList>
            <person name="Otstavnykh N."/>
            <person name="Isaeva M."/>
            <person name="Bystritskaya E."/>
        </authorList>
    </citation>
    <scope>NUCLEOTIDE SEQUENCE</scope>
    <source>
        <strain evidence="1">10Alg 79</strain>
    </source>
</reference>
<organism evidence="1 2">
    <name type="scientific">Rhodalgimonas zhirmunskyi</name>
    <dbReference type="NCBI Taxonomy" id="2964767"/>
    <lineage>
        <taxon>Bacteria</taxon>
        <taxon>Pseudomonadati</taxon>
        <taxon>Pseudomonadota</taxon>
        <taxon>Alphaproteobacteria</taxon>
        <taxon>Rhodobacterales</taxon>
        <taxon>Roseobacteraceae</taxon>
        <taxon>Rhodalgimonas</taxon>
    </lineage>
</organism>
<dbReference type="EMBL" id="JANFFA010000005">
    <property type="protein sequence ID" value="MDQ2095658.1"/>
    <property type="molecule type" value="Genomic_DNA"/>
</dbReference>
<sequence length="470" mass="52197">MARFDPVLADIRFGCGLSPTIASPADAAEMMTRLEGPDTIAARFEIEDFPTFGQRMLELDRIRKARGKVDKADKEAYRAIDKQYKLSRASGRKAMKTWMWRSFMRRVHTQDGLRERLAFFWADHFTAIGKGALLRRAHSPYVETAIRPHLTGYFADMLKSVVRAPLMLNALDQERSMGENSFRRAQKGASKQSRFGLNENFAREMLELHTLGVGGPYTQDDVRQLAELMTGLSYGRSGKFQYKRDYAEPGAETVLGKKYGGSSKARAGEVMEVFDDLAVHPATAAHLSRKLAVHFIGDMPDAGLVAHLEARYNETGGHLGKVIQALLEHPAAWADDRPGNIKQPVDFIGSSLRALSVMPDALDENDEKALSQILHVPLIHMGQLWGIPLGPDGWPEDDAEWITPQRLAARLQWALARPGRLKAKLPDPRGFVDVALGGRASPALEFAAKAAEDRRTGIGLILASPEFQRM</sequence>
<proteinExistence type="predicted"/>
<comment type="caution">
    <text evidence="1">The sequence shown here is derived from an EMBL/GenBank/DDBJ whole genome shotgun (WGS) entry which is preliminary data.</text>
</comment>
<evidence type="ECO:0000313" key="1">
    <source>
        <dbReference type="EMBL" id="MDQ2095658.1"/>
    </source>
</evidence>
<dbReference type="RefSeq" id="WP_317627279.1">
    <property type="nucleotide sequence ID" value="NZ_JANFFA010000005.1"/>
</dbReference>
<protein>
    <submittedName>
        <fullName evidence="1">DUF1800 domain-containing protein</fullName>
    </submittedName>
</protein>
<accession>A0AAJ1UDR5</accession>
<keyword evidence="2" id="KW-1185">Reference proteome</keyword>
<reference evidence="1" key="2">
    <citation type="submission" date="2023-04" db="EMBL/GenBank/DDBJ databases">
        <title>'Rhodoalgimonas zhirmunskyi' gen. nov., isolated from a red alga.</title>
        <authorList>
            <person name="Nedashkovskaya O.I."/>
            <person name="Otstavnykh N.Y."/>
            <person name="Bystritskaya E.P."/>
            <person name="Balabanova L.A."/>
            <person name="Isaeva M.P."/>
        </authorList>
    </citation>
    <scope>NUCLEOTIDE SEQUENCE</scope>
    <source>
        <strain evidence="1">10Alg 79</strain>
    </source>
</reference>
<gene>
    <name evidence="1" type="ORF">NOI20_16190</name>
</gene>
<name>A0AAJ1UDR5_9RHOB</name>
<evidence type="ECO:0000313" key="2">
    <source>
        <dbReference type="Proteomes" id="UP001227162"/>
    </source>
</evidence>
<dbReference type="AlphaFoldDB" id="A0AAJ1UDR5"/>
<dbReference type="InterPro" id="IPR014917">
    <property type="entry name" value="DUF1800"/>
</dbReference>
<dbReference type="Proteomes" id="UP001227162">
    <property type="component" value="Unassembled WGS sequence"/>
</dbReference>